<accession>A0A2W5DYG3</accession>
<dbReference type="EMBL" id="QFOD01000002">
    <property type="protein sequence ID" value="PZP35658.1"/>
    <property type="molecule type" value="Genomic_DNA"/>
</dbReference>
<evidence type="ECO:0000313" key="4">
    <source>
        <dbReference type="Proteomes" id="UP000249633"/>
    </source>
</evidence>
<dbReference type="InterPro" id="IPR038610">
    <property type="entry name" value="FliK-like_C_sf"/>
</dbReference>
<feature type="region of interest" description="Disordered" evidence="1">
    <location>
        <begin position="385"/>
        <end position="428"/>
    </location>
</feature>
<name>A0A2W5DYG3_9BURK</name>
<reference evidence="3 4" key="1">
    <citation type="submission" date="2017-08" db="EMBL/GenBank/DDBJ databases">
        <title>Infants hospitalized years apart are colonized by the same room-sourced microbial strains.</title>
        <authorList>
            <person name="Brooks B."/>
            <person name="Olm M.R."/>
            <person name="Firek B.A."/>
            <person name="Baker R."/>
            <person name="Thomas B.C."/>
            <person name="Morowitz M.J."/>
            <person name="Banfield J.F."/>
        </authorList>
    </citation>
    <scope>NUCLEOTIDE SEQUENCE [LARGE SCALE GENOMIC DNA]</scope>
    <source>
        <strain evidence="3">S2_012_000_R2_81</strain>
    </source>
</reference>
<feature type="domain" description="Flagellar hook-length control protein-like C-terminal" evidence="2">
    <location>
        <begin position="314"/>
        <end position="391"/>
    </location>
</feature>
<proteinExistence type="predicted"/>
<dbReference type="Proteomes" id="UP000249633">
    <property type="component" value="Unassembled WGS sequence"/>
</dbReference>
<feature type="compositionally biased region" description="Low complexity" evidence="1">
    <location>
        <begin position="10"/>
        <end position="20"/>
    </location>
</feature>
<dbReference type="CDD" id="cd17470">
    <property type="entry name" value="T3SS_Flik_C"/>
    <property type="match status" value="1"/>
</dbReference>
<evidence type="ECO:0000256" key="1">
    <source>
        <dbReference type="SAM" id="MobiDB-lite"/>
    </source>
</evidence>
<evidence type="ECO:0000313" key="3">
    <source>
        <dbReference type="EMBL" id="PZP35658.1"/>
    </source>
</evidence>
<protein>
    <recommendedName>
        <fullName evidence="2">Flagellar hook-length control protein-like C-terminal domain-containing protein</fullName>
    </recommendedName>
</protein>
<dbReference type="Gene3D" id="3.30.750.140">
    <property type="match status" value="1"/>
</dbReference>
<organism evidence="3 4">
    <name type="scientific">Roseateles depolymerans</name>
    <dbReference type="NCBI Taxonomy" id="76731"/>
    <lineage>
        <taxon>Bacteria</taxon>
        <taxon>Pseudomonadati</taxon>
        <taxon>Pseudomonadota</taxon>
        <taxon>Betaproteobacteria</taxon>
        <taxon>Burkholderiales</taxon>
        <taxon>Sphaerotilaceae</taxon>
        <taxon>Roseateles</taxon>
    </lineage>
</organism>
<evidence type="ECO:0000259" key="2">
    <source>
        <dbReference type="Pfam" id="PF02120"/>
    </source>
</evidence>
<feature type="region of interest" description="Disordered" evidence="1">
    <location>
        <begin position="1"/>
        <end position="76"/>
    </location>
</feature>
<dbReference type="Pfam" id="PF02120">
    <property type="entry name" value="Flg_hook"/>
    <property type="match status" value="1"/>
</dbReference>
<sequence length="445" mass="44486">MSLSLTSMIPTAQPAQTAPAESPSRASRVDHEAPAATEAGSRPQAAAAFAKCLNDQDSADAPATEVDDRTAEDDDGAPVAAAVADAALLAMPWLQMPTVISEAVQTAATAVPLVAQAAPQVAAPGVFDAGADLAPPVTTWSAAVDSKPVDLVAGQAVDAAAAPANGAAAALMALLSRQSQGLLAAEARADAARSAASPAVAGETSESDAGAAGDGAVSALVSLLRGMNPESAAVTAARSTGAEASTTELPTAASVSREVTGLAAVPHWSADLVAGLAAPAGADAGVAGAAGDGRLALPGEGRAWQQPLLQALGDRLQVQIAARSEQARLHLEPPQLGRIEIEIRQQGGALQVQLSATNDEVRQQLRQISEPLRHDLVQRHSGEVSVQVGAASAGAEARGRGDAQAQGQSQGGQSRDAQRQPGRAWDEQAEAAATFNDALASQGLA</sequence>
<comment type="caution">
    <text evidence="3">The sequence shown here is derived from an EMBL/GenBank/DDBJ whole genome shotgun (WGS) entry which is preliminary data.</text>
</comment>
<gene>
    <name evidence="3" type="ORF">DI603_02460</name>
</gene>
<dbReference type="InterPro" id="IPR021136">
    <property type="entry name" value="Flagellar_hook_control-like_C"/>
</dbReference>
<feature type="compositionally biased region" description="Low complexity" evidence="1">
    <location>
        <begin position="385"/>
        <end position="415"/>
    </location>
</feature>
<dbReference type="AlphaFoldDB" id="A0A2W5DYG3"/>